<feature type="region of interest" description="Disordered" evidence="1">
    <location>
        <begin position="77"/>
        <end position="97"/>
    </location>
</feature>
<evidence type="ECO:0000313" key="2">
    <source>
        <dbReference type="EMBL" id="SDS84828.1"/>
    </source>
</evidence>
<organism evidence="2 3">
    <name type="scientific">Bradyrhizobium canariense</name>
    <dbReference type="NCBI Taxonomy" id="255045"/>
    <lineage>
        <taxon>Bacteria</taxon>
        <taxon>Pseudomonadati</taxon>
        <taxon>Pseudomonadota</taxon>
        <taxon>Alphaproteobacteria</taxon>
        <taxon>Hyphomicrobiales</taxon>
        <taxon>Nitrobacteraceae</taxon>
        <taxon>Bradyrhizobium</taxon>
    </lineage>
</organism>
<keyword evidence="3" id="KW-1185">Reference proteome</keyword>
<protein>
    <submittedName>
        <fullName evidence="2">Uncharacterized protein</fullName>
    </submittedName>
</protein>
<reference evidence="3" key="1">
    <citation type="submission" date="2016-10" db="EMBL/GenBank/DDBJ databases">
        <authorList>
            <person name="Varghese N."/>
            <person name="Submissions S."/>
        </authorList>
    </citation>
    <scope>NUCLEOTIDE SEQUENCE [LARGE SCALE GENOMIC DNA]</scope>
    <source>
        <strain evidence="3">GAS369</strain>
    </source>
</reference>
<proteinExistence type="predicted"/>
<accession>A0A1H1VIY7</accession>
<evidence type="ECO:0000313" key="3">
    <source>
        <dbReference type="Proteomes" id="UP000243904"/>
    </source>
</evidence>
<dbReference type="EMBL" id="LT629750">
    <property type="protein sequence ID" value="SDS84828.1"/>
    <property type="molecule type" value="Genomic_DNA"/>
</dbReference>
<sequence>MYVQLSPHSPVVSIGDENAGCAPASLEYWSSAMPRRRFKQTSPLDQRLTEQAQRLRKEAQGTPPGIERERLIRRARQAETASHMQEWLTSPGLKPPG</sequence>
<name>A0A1H1VIY7_9BRAD</name>
<gene>
    <name evidence="2" type="ORF">SAMN05444158_3437</name>
</gene>
<dbReference type="Proteomes" id="UP000243904">
    <property type="component" value="Chromosome I"/>
</dbReference>
<evidence type="ECO:0000256" key="1">
    <source>
        <dbReference type="SAM" id="MobiDB-lite"/>
    </source>
</evidence>
<dbReference type="AlphaFoldDB" id="A0A1H1VIY7"/>